<dbReference type="RefSeq" id="WP_052406762.1">
    <property type="nucleotide sequence ID" value="NZ_JOEF01000001.1"/>
</dbReference>
<dbReference type="Proteomes" id="UP000183376">
    <property type="component" value="Chromosome I"/>
</dbReference>
<dbReference type="EMBL" id="LT629701">
    <property type="protein sequence ID" value="SDN43969.1"/>
    <property type="molecule type" value="Genomic_DNA"/>
</dbReference>
<dbReference type="AlphaFoldDB" id="A0A1H0BEA4"/>
<evidence type="ECO:0000313" key="3">
    <source>
        <dbReference type="Proteomes" id="UP000183376"/>
    </source>
</evidence>
<feature type="region of interest" description="Disordered" evidence="1">
    <location>
        <begin position="40"/>
        <end position="142"/>
    </location>
</feature>
<protein>
    <submittedName>
        <fullName evidence="2">Uncharacterized protein</fullName>
    </submittedName>
</protein>
<keyword evidence="3" id="KW-1185">Reference proteome</keyword>
<reference evidence="2 3" key="1">
    <citation type="submission" date="2016-10" db="EMBL/GenBank/DDBJ databases">
        <authorList>
            <person name="de Groot N.N."/>
        </authorList>
    </citation>
    <scope>NUCLEOTIDE SEQUENCE [LARGE SCALE GENOMIC DNA]</scope>
    <source>
        <strain evidence="2 3">DSM 44149</strain>
    </source>
</reference>
<gene>
    <name evidence="2" type="ORF">SAMN04489726_6624</name>
</gene>
<evidence type="ECO:0000313" key="2">
    <source>
        <dbReference type="EMBL" id="SDN43969.1"/>
    </source>
</evidence>
<sequence>MDPRERAEELLARARARGSFVVTPDDATSPMDAANTVQIPRIVVAANDPRGSDPESTMVMPQGGRPLRPQPPQQQRTEQFQQPRQQGQTQRMPQNQPTQQLQQQQQHPQQVPPQQQHPNQYPPQQLPPQQQRTDPHPQQNWS</sequence>
<dbReference type="eggNOG" id="ENOG503434J">
    <property type="taxonomic scope" value="Bacteria"/>
</dbReference>
<evidence type="ECO:0000256" key="1">
    <source>
        <dbReference type="SAM" id="MobiDB-lite"/>
    </source>
</evidence>
<feature type="compositionally biased region" description="Low complexity" evidence="1">
    <location>
        <begin position="61"/>
        <end position="119"/>
    </location>
</feature>
<proteinExistence type="predicted"/>
<name>A0A1H0BEA4_ALLAB</name>
<accession>A0A1H0BEA4</accession>
<organism evidence="2 3">
    <name type="scientific">Allokutzneria albata</name>
    <name type="common">Kibdelosporangium albatum</name>
    <dbReference type="NCBI Taxonomy" id="211114"/>
    <lineage>
        <taxon>Bacteria</taxon>
        <taxon>Bacillati</taxon>
        <taxon>Actinomycetota</taxon>
        <taxon>Actinomycetes</taxon>
        <taxon>Pseudonocardiales</taxon>
        <taxon>Pseudonocardiaceae</taxon>
        <taxon>Allokutzneria</taxon>
    </lineage>
</organism>
<dbReference type="OrthoDB" id="5187609at2"/>